<dbReference type="InterPro" id="IPR004343">
    <property type="entry name" value="Plus-3_dom"/>
</dbReference>
<accession>A0AAN9LSS7</accession>
<protein>
    <recommendedName>
        <fullName evidence="1">Plus3 domain-containing protein</fullName>
    </recommendedName>
</protein>
<evidence type="ECO:0000313" key="3">
    <source>
        <dbReference type="Proteomes" id="UP001367508"/>
    </source>
</evidence>
<proteinExistence type="predicted"/>
<comment type="caution">
    <text evidence="2">The sequence shown here is derived from an EMBL/GenBank/DDBJ whole genome shotgun (WGS) entry which is preliminary data.</text>
</comment>
<keyword evidence="3" id="KW-1185">Reference proteome</keyword>
<dbReference type="PANTHER" id="PTHR46695">
    <property type="entry name" value="ZINC FINGER CCCH DOMAIN-CONTAINING PROTEIN 44-RELATED"/>
    <property type="match status" value="1"/>
</dbReference>
<gene>
    <name evidence="2" type="ORF">VNO77_20441</name>
</gene>
<sequence length="224" mass="25572">MVHVRSRWGAFPPGWFLSGLDTPQWTPCLSNSDSVGILDLAHAELYKIGTRTTDVMLEILHLNWKEVISIDGSSNQEFSEDECKRLRQRATTIGGKLTRLHSGPIRTIVMPLLFVCSSCDQQICLKGTPKTTITLSMSRMRMEAEKSINETCASPFAFYWVGTTYATHFLTKDRPKPISNSSEQEQRMGMLTLTRFCGRFFLDRNLRIEIQMVDLEAWTLEPME</sequence>
<dbReference type="SUPFAM" id="SSF159042">
    <property type="entry name" value="Plus3-like"/>
    <property type="match status" value="1"/>
</dbReference>
<dbReference type="AlphaFoldDB" id="A0AAN9LSS7"/>
<reference evidence="2 3" key="1">
    <citation type="submission" date="2024-01" db="EMBL/GenBank/DDBJ databases">
        <title>The genomes of 5 underutilized Papilionoideae crops provide insights into root nodulation and disease resistanc.</title>
        <authorList>
            <person name="Jiang F."/>
        </authorList>
    </citation>
    <scope>NUCLEOTIDE SEQUENCE [LARGE SCALE GENOMIC DNA]</scope>
    <source>
        <strain evidence="2">LVBAO_FW01</strain>
        <tissue evidence="2">Leaves</tissue>
    </source>
</reference>
<dbReference type="PANTHER" id="PTHR46695:SF4">
    <property type="entry name" value="ZINC FINGER CCCH DOMAIN-CONTAINING PROTEIN 44"/>
    <property type="match status" value="1"/>
</dbReference>
<dbReference type="EMBL" id="JAYMYQ010000004">
    <property type="protein sequence ID" value="KAK7339759.1"/>
    <property type="molecule type" value="Genomic_DNA"/>
</dbReference>
<dbReference type="Gene3D" id="3.90.70.200">
    <property type="entry name" value="Plus-3 domain"/>
    <property type="match status" value="1"/>
</dbReference>
<dbReference type="Pfam" id="PF03126">
    <property type="entry name" value="Plus-3"/>
    <property type="match status" value="1"/>
</dbReference>
<evidence type="ECO:0000259" key="1">
    <source>
        <dbReference type="Pfam" id="PF03126"/>
    </source>
</evidence>
<dbReference type="InterPro" id="IPR036128">
    <property type="entry name" value="Plus3-like_sf"/>
</dbReference>
<feature type="domain" description="Plus3" evidence="1">
    <location>
        <begin position="42"/>
        <end position="89"/>
    </location>
</feature>
<name>A0AAN9LSS7_CANGL</name>
<dbReference type="Proteomes" id="UP001367508">
    <property type="component" value="Unassembled WGS sequence"/>
</dbReference>
<organism evidence="2 3">
    <name type="scientific">Canavalia gladiata</name>
    <name type="common">Sword bean</name>
    <name type="synonym">Dolichos gladiatus</name>
    <dbReference type="NCBI Taxonomy" id="3824"/>
    <lineage>
        <taxon>Eukaryota</taxon>
        <taxon>Viridiplantae</taxon>
        <taxon>Streptophyta</taxon>
        <taxon>Embryophyta</taxon>
        <taxon>Tracheophyta</taxon>
        <taxon>Spermatophyta</taxon>
        <taxon>Magnoliopsida</taxon>
        <taxon>eudicotyledons</taxon>
        <taxon>Gunneridae</taxon>
        <taxon>Pentapetalae</taxon>
        <taxon>rosids</taxon>
        <taxon>fabids</taxon>
        <taxon>Fabales</taxon>
        <taxon>Fabaceae</taxon>
        <taxon>Papilionoideae</taxon>
        <taxon>50 kb inversion clade</taxon>
        <taxon>NPAAA clade</taxon>
        <taxon>indigoferoid/millettioid clade</taxon>
        <taxon>Phaseoleae</taxon>
        <taxon>Canavalia</taxon>
    </lineage>
</organism>
<evidence type="ECO:0000313" key="2">
    <source>
        <dbReference type="EMBL" id="KAK7339759.1"/>
    </source>
</evidence>
<dbReference type="GO" id="GO:0003677">
    <property type="term" value="F:DNA binding"/>
    <property type="evidence" value="ECO:0007669"/>
    <property type="project" value="InterPro"/>
</dbReference>